<protein>
    <submittedName>
        <fullName evidence="1">Uncharacterized protein</fullName>
    </submittedName>
</protein>
<reference evidence="1 2" key="1">
    <citation type="journal article" date="2024" name="G3 (Bethesda)">
        <title>Genome assembly of Hibiscus sabdariffa L. provides insights into metabolisms of medicinal natural products.</title>
        <authorList>
            <person name="Kim T."/>
        </authorList>
    </citation>
    <scope>NUCLEOTIDE SEQUENCE [LARGE SCALE GENOMIC DNA]</scope>
    <source>
        <strain evidence="1">TK-2024</strain>
        <tissue evidence="1">Old leaves</tissue>
    </source>
</reference>
<dbReference type="Proteomes" id="UP001396334">
    <property type="component" value="Unassembled WGS sequence"/>
</dbReference>
<keyword evidence="2" id="KW-1185">Reference proteome</keyword>
<name>A0ABR2P0R9_9ROSI</name>
<sequence>MSIDHFPNDIELSPPALSTRRAIHSVIACLYKSVEMPLVIQCLRYYVFSKCVEMPTLLCLGWHMICKRNLLVSRIHKPCYSSSRAHILHTVSQNERHHGLQNFPSSYHSPSWLQRLDMIAIKSTQLSNSAYYLTVKCTQLAHQ</sequence>
<proteinExistence type="predicted"/>
<gene>
    <name evidence="1" type="ORF">V6N11_049365</name>
</gene>
<evidence type="ECO:0000313" key="2">
    <source>
        <dbReference type="Proteomes" id="UP001396334"/>
    </source>
</evidence>
<organism evidence="1 2">
    <name type="scientific">Hibiscus sabdariffa</name>
    <name type="common">roselle</name>
    <dbReference type="NCBI Taxonomy" id="183260"/>
    <lineage>
        <taxon>Eukaryota</taxon>
        <taxon>Viridiplantae</taxon>
        <taxon>Streptophyta</taxon>
        <taxon>Embryophyta</taxon>
        <taxon>Tracheophyta</taxon>
        <taxon>Spermatophyta</taxon>
        <taxon>Magnoliopsida</taxon>
        <taxon>eudicotyledons</taxon>
        <taxon>Gunneridae</taxon>
        <taxon>Pentapetalae</taxon>
        <taxon>rosids</taxon>
        <taxon>malvids</taxon>
        <taxon>Malvales</taxon>
        <taxon>Malvaceae</taxon>
        <taxon>Malvoideae</taxon>
        <taxon>Hibiscus</taxon>
    </lineage>
</organism>
<evidence type="ECO:0000313" key="1">
    <source>
        <dbReference type="EMBL" id="KAK8981873.1"/>
    </source>
</evidence>
<dbReference type="EMBL" id="JBBPBN010000088">
    <property type="protein sequence ID" value="KAK8981873.1"/>
    <property type="molecule type" value="Genomic_DNA"/>
</dbReference>
<accession>A0ABR2P0R9</accession>
<comment type="caution">
    <text evidence="1">The sequence shown here is derived from an EMBL/GenBank/DDBJ whole genome shotgun (WGS) entry which is preliminary data.</text>
</comment>